<keyword evidence="1" id="KW-1133">Transmembrane helix</keyword>
<reference evidence="3" key="2">
    <citation type="journal article" date="2013" name="Biotechnol. Biofuels">
        <title>Mining for hemicellulases in the fungus-growing termite Pseudacanthotermes militaris using functional metagenomics.</title>
        <authorList>
            <person name="Bastien G."/>
            <person name="Arnal G."/>
            <person name="Bozonnet S."/>
            <person name="Laguerre S."/>
            <person name="Ferreira F."/>
            <person name="Faure R."/>
            <person name="Henrissat B."/>
            <person name="Lefevre F."/>
            <person name="Robe P."/>
            <person name="Bouchez O."/>
            <person name="Noirot C."/>
            <person name="Dumon C."/>
            <person name="O'Donohue M."/>
        </authorList>
    </citation>
    <scope>NUCLEOTIDE SEQUENCE</scope>
</reference>
<evidence type="ECO:0000313" key="3">
    <source>
        <dbReference type="EMBL" id="CCO21472.1"/>
    </source>
</evidence>
<evidence type="ECO:0000313" key="5">
    <source>
        <dbReference type="EMBL" id="CCO21823.1"/>
    </source>
</evidence>
<feature type="transmembrane region" description="Helical" evidence="1">
    <location>
        <begin position="260"/>
        <end position="281"/>
    </location>
</feature>
<keyword evidence="1" id="KW-0472">Membrane</keyword>
<keyword evidence="1" id="KW-0812">Transmembrane</keyword>
<feature type="transmembrane region" description="Helical" evidence="1">
    <location>
        <begin position="323"/>
        <end position="341"/>
    </location>
</feature>
<dbReference type="PANTHER" id="PTHR31061:SF24">
    <property type="entry name" value="LD22376P"/>
    <property type="match status" value="1"/>
</dbReference>
<feature type="transmembrane region" description="Helical" evidence="1">
    <location>
        <begin position="126"/>
        <end position="144"/>
    </location>
</feature>
<dbReference type="EMBL" id="HF548331">
    <property type="protein sequence ID" value="CCO21823.1"/>
    <property type="molecule type" value="Genomic_DNA"/>
</dbReference>
<feature type="transmembrane region" description="Helical" evidence="1">
    <location>
        <begin position="156"/>
        <end position="174"/>
    </location>
</feature>
<gene>
    <name evidence="5" type="ORF">BN138_1011</name>
    <name evidence="3" type="ORF">BN138_660</name>
    <name evidence="4" type="ORF">BN138_899</name>
</gene>
<dbReference type="AlphaFoldDB" id="S0DE96"/>
<dbReference type="Pfam" id="PF07786">
    <property type="entry name" value="HGSNAT_cat"/>
    <property type="match status" value="1"/>
</dbReference>
<feature type="transmembrane region" description="Helical" evidence="1">
    <location>
        <begin position="211"/>
        <end position="229"/>
    </location>
</feature>
<feature type="transmembrane region" description="Helical" evidence="1">
    <location>
        <begin position="235"/>
        <end position="253"/>
    </location>
</feature>
<evidence type="ECO:0000313" key="4">
    <source>
        <dbReference type="EMBL" id="CCO21711.1"/>
    </source>
</evidence>
<feature type="transmembrane region" description="Helical" evidence="1">
    <location>
        <begin position="293"/>
        <end position="311"/>
    </location>
</feature>
<feature type="transmembrane region" description="Helical" evidence="1">
    <location>
        <begin position="93"/>
        <end position="114"/>
    </location>
</feature>
<feature type="transmembrane region" description="Helical" evidence="1">
    <location>
        <begin position="186"/>
        <end position="206"/>
    </location>
</feature>
<protein>
    <recommendedName>
        <fullName evidence="2">Heparan-alpha-glucosaminide N-acetyltransferase catalytic domain-containing protein</fullName>
    </recommendedName>
</protein>
<accession>S0DE96</accession>
<proteinExistence type="predicted"/>
<feature type="transmembrane region" description="Helical" evidence="1">
    <location>
        <begin position="64"/>
        <end position="81"/>
    </location>
</feature>
<sequence>MGPFFIVGIITEDPVMRIKAIDVFRAITMWMMLFVNDFWGLENIPHWLEHAAANEDMLGFSDTIFPAFLFIMGVSVPFALRNRLQKGDSLPQVMLHIGLRTLALVVMGVFTVNYEALDSAAAGLGHPWFGIVMTVAFFLIWAVYPKTEVKWRRGLYIAMRCAGVGLLVWLYFIYAGRGGTAFGVRWWGILGLIGWSYLVSAVVWLVVRDRVVWNFVAWGLAILYCIPGAKGGAHFAFAISGLLVSALMSRYASPTSPKRFLVWMGWLAAVMAVCGHIAHGFWIVSKIQATPTWLFYCCAIFFPLFGLIYWLTETRGKVRWFDFIAPAGTVTLTCYIIPYALSIRPMLDAAGVGLLSSGVPGLAVSLLYAWLVIVLAGVMYKYLRVRLKI</sequence>
<reference evidence="3" key="1">
    <citation type="submission" date="2012-10" db="EMBL/GenBank/DDBJ databases">
        <authorList>
            <person name="Sandrine L."/>
        </authorList>
    </citation>
    <scope>NUCLEOTIDE SEQUENCE</scope>
</reference>
<evidence type="ECO:0000256" key="1">
    <source>
        <dbReference type="SAM" id="Phobius"/>
    </source>
</evidence>
<dbReference type="PANTHER" id="PTHR31061">
    <property type="entry name" value="LD22376P"/>
    <property type="match status" value="1"/>
</dbReference>
<feature type="transmembrane region" description="Helical" evidence="1">
    <location>
        <begin position="23"/>
        <end position="41"/>
    </location>
</feature>
<name>S0DE96_9ZZZZ</name>
<dbReference type="InterPro" id="IPR012429">
    <property type="entry name" value="HGSNAT_cat"/>
</dbReference>
<evidence type="ECO:0000259" key="2">
    <source>
        <dbReference type="Pfam" id="PF07786"/>
    </source>
</evidence>
<dbReference type="EMBL" id="HF548320">
    <property type="protein sequence ID" value="CCO21711.1"/>
    <property type="molecule type" value="Genomic_DNA"/>
</dbReference>
<organism evidence="3">
    <name type="scientific">termite gut metagenome</name>
    <dbReference type="NCBI Taxonomy" id="433724"/>
    <lineage>
        <taxon>unclassified sequences</taxon>
        <taxon>metagenomes</taxon>
        <taxon>organismal metagenomes</taxon>
    </lineage>
</organism>
<dbReference type="EMBL" id="HF548305">
    <property type="protein sequence ID" value="CCO21472.1"/>
    <property type="molecule type" value="Genomic_DNA"/>
</dbReference>
<feature type="domain" description="Heparan-alpha-glucosaminide N-acetyltransferase catalytic" evidence="2">
    <location>
        <begin position="17"/>
        <end position="111"/>
    </location>
</feature>
<feature type="transmembrane region" description="Helical" evidence="1">
    <location>
        <begin position="361"/>
        <end position="383"/>
    </location>
</feature>